<evidence type="ECO:0000256" key="4">
    <source>
        <dbReference type="SAM" id="MobiDB-lite"/>
    </source>
</evidence>
<sequence>MTRRATKALTATTALALVTTMAACTPGASVKPPAGSGSGPSKTASPKSGIQASSFTPGELSTNGADLSAYTSQTLNWSKANCTPDVQGLNSFSLRDFAAINARTTCAKVTVPKDYDNPSKGNITVLVTRTKAAKPSGTPRVLMTNPGGPGGPAGAFSVVTAALSPLGEQDDVIGVDPRGVGGSTQVPCAYYAADVKDSRNPSDADLKQMQQATKKTVDRCVAKYGDYLPYITTDNVARDHDLVRRLLKVDTVDYYGVSAGTWLGARYATLFPKQVGRFVLDSNTAFTSSFQTSFGMQPMAFQRRFEDQLLPWLARRDSTYGLGSSKEDVGKTYEAVRTAAGDGKLGRFYPDLIDNVVAQSLYTDRGFKTAGALIALLNDARNGDQRALRTAESALASQGRVTDDERSQNTVFMAVTCNDTPWSSDESSYATQGKKDGEKYPLVGWGGLTSPCAYWPYKTPQIKVDTTKAAPILMVQTEADPATAYEGAVQAHKASGNTRLLSVDDQGNHGAVLGAGNLCVEQQAYGFLSKGTLPGGDTVCPAIPLPADQQVYPIGTVPEGQKLPMPQDTTPGWKKALLAALQAILEKLLTPPSTPKQ</sequence>
<proteinExistence type="inferred from homology"/>
<feature type="domain" description="AB hydrolase-1" evidence="6">
    <location>
        <begin position="144"/>
        <end position="305"/>
    </location>
</feature>
<dbReference type="InterPro" id="IPR013595">
    <property type="entry name" value="Pept_S33_TAP-like_C"/>
</dbReference>
<evidence type="ECO:0000313" key="9">
    <source>
        <dbReference type="Proteomes" id="UP000744769"/>
    </source>
</evidence>
<dbReference type="Proteomes" id="UP000744769">
    <property type="component" value="Unassembled WGS sequence"/>
</dbReference>
<dbReference type="PANTHER" id="PTHR43248:SF29">
    <property type="entry name" value="TRIPEPTIDYL AMINOPEPTIDASE"/>
    <property type="match status" value="1"/>
</dbReference>
<dbReference type="EMBL" id="JAAOIV010000013">
    <property type="protein sequence ID" value="NHN57258.1"/>
    <property type="molecule type" value="Genomic_DNA"/>
</dbReference>
<evidence type="ECO:0000259" key="6">
    <source>
        <dbReference type="Pfam" id="PF00561"/>
    </source>
</evidence>
<comment type="similarity">
    <text evidence="1">Belongs to the peptidase S33 family.</text>
</comment>
<evidence type="ECO:0000313" key="8">
    <source>
        <dbReference type="EMBL" id="NHN57258.1"/>
    </source>
</evidence>
<dbReference type="GO" id="GO:0016787">
    <property type="term" value="F:hydrolase activity"/>
    <property type="evidence" value="ECO:0007669"/>
    <property type="project" value="UniProtKB-KW"/>
</dbReference>
<protein>
    <submittedName>
        <fullName evidence="8">Alpha/beta hydrolase</fullName>
    </submittedName>
</protein>
<evidence type="ECO:0000259" key="7">
    <source>
        <dbReference type="Pfam" id="PF08386"/>
    </source>
</evidence>
<comment type="caution">
    <text evidence="8">The sequence shown here is derived from an EMBL/GenBank/DDBJ whole genome shotgun (WGS) entry which is preliminary data.</text>
</comment>
<evidence type="ECO:0000256" key="2">
    <source>
        <dbReference type="ARBA" id="ARBA00022729"/>
    </source>
</evidence>
<dbReference type="Gene3D" id="3.40.50.1820">
    <property type="entry name" value="alpha/beta hydrolase"/>
    <property type="match status" value="1"/>
</dbReference>
<dbReference type="InterPro" id="IPR000073">
    <property type="entry name" value="AB_hydrolase_1"/>
</dbReference>
<feature type="chain" id="PRO_5037009761" evidence="5">
    <location>
        <begin position="23"/>
        <end position="597"/>
    </location>
</feature>
<feature type="signal peptide" evidence="5">
    <location>
        <begin position="1"/>
        <end position="22"/>
    </location>
</feature>
<dbReference type="RefSeq" id="WP_166198355.1">
    <property type="nucleotide sequence ID" value="NZ_JAAOIV010000013.1"/>
</dbReference>
<feature type="compositionally biased region" description="Polar residues" evidence="4">
    <location>
        <begin position="39"/>
        <end position="61"/>
    </location>
</feature>
<evidence type="ECO:0000256" key="5">
    <source>
        <dbReference type="SAM" id="SignalP"/>
    </source>
</evidence>
<keyword evidence="2 5" id="KW-0732">Signal</keyword>
<dbReference type="Pfam" id="PF08386">
    <property type="entry name" value="Abhydrolase_4"/>
    <property type="match status" value="1"/>
</dbReference>
<gene>
    <name evidence="8" type="ORF">G9U51_15910</name>
</gene>
<evidence type="ECO:0000256" key="1">
    <source>
        <dbReference type="ARBA" id="ARBA00010088"/>
    </source>
</evidence>
<organism evidence="8 9">
    <name type="scientific">Metallococcus carri</name>
    <dbReference type="NCBI Taxonomy" id="1656884"/>
    <lineage>
        <taxon>Bacteria</taxon>
        <taxon>Bacillati</taxon>
        <taxon>Actinomycetota</taxon>
        <taxon>Actinomycetes</taxon>
        <taxon>Micrococcales</taxon>
        <taxon>Dermacoccaceae</taxon>
        <taxon>Metallococcus</taxon>
    </lineage>
</organism>
<dbReference type="SUPFAM" id="SSF53474">
    <property type="entry name" value="alpha/beta-Hydrolases"/>
    <property type="match status" value="1"/>
</dbReference>
<accession>A0A967EHW4</accession>
<dbReference type="PROSITE" id="PS51257">
    <property type="entry name" value="PROKAR_LIPOPROTEIN"/>
    <property type="match status" value="1"/>
</dbReference>
<feature type="region of interest" description="Disordered" evidence="4">
    <location>
        <begin position="28"/>
        <end position="61"/>
    </location>
</feature>
<keyword evidence="9" id="KW-1185">Reference proteome</keyword>
<dbReference type="InterPro" id="IPR051601">
    <property type="entry name" value="Serine_prot/Carboxylest_S33"/>
</dbReference>
<reference evidence="8" key="1">
    <citation type="submission" date="2020-03" db="EMBL/GenBank/DDBJ databases">
        <title>Draft sequencing of Calidifontibacter sp. DB0510.</title>
        <authorList>
            <person name="Kim D.-U."/>
        </authorList>
    </citation>
    <scope>NUCLEOTIDE SEQUENCE</scope>
    <source>
        <strain evidence="8">DB0510</strain>
    </source>
</reference>
<name>A0A967EHW4_9MICO</name>
<evidence type="ECO:0000256" key="3">
    <source>
        <dbReference type="ARBA" id="ARBA00022801"/>
    </source>
</evidence>
<dbReference type="AlphaFoldDB" id="A0A967EHW4"/>
<dbReference type="InterPro" id="IPR029058">
    <property type="entry name" value="AB_hydrolase_fold"/>
</dbReference>
<dbReference type="PANTHER" id="PTHR43248">
    <property type="entry name" value="2-SUCCINYL-6-HYDROXY-2,4-CYCLOHEXADIENE-1-CARBOXYLATE SYNTHASE"/>
    <property type="match status" value="1"/>
</dbReference>
<dbReference type="Pfam" id="PF00561">
    <property type="entry name" value="Abhydrolase_1"/>
    <property type="match status" value="1"/>
</dbReference>
<feature type="domain" description="Peptidase S33 tripeptidyl aminopeptidase-like C-terminal" evidence="7">
    <location>
        <begin position="449"/>
        <end position="540"/>
    </location>
</feature>
<keyword evidence="3 8" id="KW-0378">Hydrolase</keyword>